<reference evidence="8" key="1">
    <citation type="journal article" date="2017" name="Nature">
        <title>The genome of Chenopodium quinoa.</title>
        <authorList>
            <person name="Jarvis D.E."/>
            <person name="Ho Y.S."/>
            <person name="Lightfoot D.J."/>
            <person name="Schmoeckel S.M."/>
            <person name="Li B."/>
            <person name="Borm T.J.A."/>
            <person name="Ohyanagi H."/>
            <person name="Mineta K."/>
            <person name="Michell C.T."/>
            <person name="Saber N."/>
            <person name="Kharbatia N.M."/>
            <person name="Rupper R.R."/>
            <person name="Sharp A.R."/>
            <person name="Dally N."/>
            <person name="Boughton B.A."/>
            <person name="Woo Y.H."/>
            <person name="Gao G."/>
            <person name="Schijlen E.G.W.M."/>
            <person name="Guo X."/>
            <person name="Momin A.A."/>
            <person name="Negrao S."/>
            <person name="Al-Babili S."/>
            <person name="Gehring C."/>
            <person name="Roessner U."/>
            <person name="Jung C."/>
            <person name="Murphy K."/>
            <person name="Arold S.T."/>
            <person name="Gojobori T."/>
            <person name="van der Linden C.G."/>
            <person name="van Loo E.N."/>
            <person name="Jellen E.N."/>
            <person name="Maughan P.J."/>
            <person name="Tester M."/>
        </authorList>
    </citation>
    <scope>NUCLEOTIDE SEQUENCE [LARGE SCALE GENOMIC DNA]</scope>
    <source>
        <strain evidence="8">cv. PI 614886</strain>
    </source>
</reference>
<proteinExistence type="predicted"/>
<evidence type="ECO:0000256" key="2">
    <source>
        <dbReference type="ARBA" id="ARBA00023015"/>
    </source>
</evidence>
<feature type="compositionally biased region" description="Basic and acidic residues" evidence="6">
    <location>
        <begin position="84"/>
        <end position="97"/>
    </location>
</feature>
<keyword evidence="9" id="KW-1185">Reference proteome</keyword>
<protein>
    <recommendedName>
        <fullName evidence="7">TCP domain-containing protein</fullName>
    </recommendedName>
</protein>
<keyword evidence="5" id="KW-0539">Nucleus</keyword>
<dbReference type="EnsemblPlants" id="AUR62003417-RA">
    <property type="protein sequence ID" value="AUR62003417-RA:cds"/>
    <property type="gene ID" value="AUR62003417"/>
</dbReference>
<feature type="compositionally biased region" description="Low complexity" evidence="6">
    <location>
        <begin position="275"/>
        <end position="287"/>
    </location>
</feature>
<sequence>MDPKGTKQPPSQEDVPPPPLLQPHYLLSLPHPSITTSSSTLIPINMVDNSHNHLNPTPNNSIKPSQIKDFQILIADKQNQQNHQQHEQHQQQEDDQHQQQQQNQQQKKQQQQNQQLGPKRSSNKDRHTKVEGRGRRIRMPALCAARIFQLTRELGLKSDGETIQWLLQHAEQSIIAATGSGTIPASALAASGASVSQQGTSIISGINQQQHHHHKIDDLGGPSNRPTNWAAALVGMGAAGELGLSQDVHVGVLTPQALSQIYQQMGHSRSVHDVGSGLSSLHHQQQSDSKDDSQDSG</sequence>
<feature type="compositionally biased region" description="Basic and acidic residues" evidence="6">
    <location>
        <begin position="122"/>
        <end position="134"/>
    </location>
</feature>
<evidence type="ECO:0000259" key="7">
    <source>
        <dbReference type="PROSITE" id="PS51369"/>
    </source>
</evidence>
<dbReference type="GO" id="GO:0003700">
    <property type="term" value="F:DNA-binding transcription factor activity"/>
    <property type="evidence" value="ECO:0007669"/>
    <property type="project" value="InterPro"/>
</dbReference>
<dbReference type="GO" id="GO:0043565">
    <property type="term" value="F:sequence-specific DNA binding"/>
    <property type="evidence" value="ECO:0007669"/>
    <property type="project" value="TreeGrafter"/>
</dbReference>
<feature type="compositionally biased region" description="Basic and acidic residues" evidence="6">
    <location>
        <begin position="288"/>
        <end position="297"/>
    </location>
</feature>
<evidence type="ECO:0000256" key="3">
    <source>
        <dbReference type="ARBA" id="ARBA00023125"/>
    </source>
</evidence>
<organism evidence="8 9">
    <name type="scientific">Chenopodium quinoa</name>
    <name type="common">Quinoa</name>
    <dbReference type="NCBI Taxonomy" id="63459"/>
    <lineage>
        <taxon>Eukaryota</taxon>
        <taxon>Viridiplantae</taxon>
        <taxon>Streptophyta</taxon>
        <taxon>Embryophyta</taxon>
        <taxon>Tracheophyta</taxon>
        <taxon>Spermatophyta</taxon>
        <taxon>Magnoliopsida</taxon>
        <taxon>eudicotyledons</taxon>
        <taxon>Gunneridae</taxon>
        <taxon>Pentapetalae</taxon>
        <taxon>Caryophyllales</taxon>
        <taxon>Chenopodiaceae</taxon>
        <taxon>Chenopodioideae</taxon>
        <taxon>Atripliceae</taxon>
        <taxon>Chenopodium</taxon>
    </lineage>
</organism>
<keyword evidence="4" id="KW-0804">Transcription</keyword>
<evidence type="ECO:0000256" key="6">
    <source>
        <dbReference type="SAM" id="MobiDB-lite"/>
    </source>
</evidence>
<dbReference type="GO" id="GO:0005634">
    <property type="term" value="C:nucleus"/>
    <property type="evidence" value="ECO:0007669"/>
    <property type="project" value="UniProtKB-SubCell"/>
</dbReference>
<accession>A0A803KWK9</accession>
<evidence type="ECO:0000313" key="9">
    <source>
        <dbReference type="Proteomes" id="UP000596660"/>
    </source>
</evidence>
<evidence type="ECO:0000256" key="1">
    <source>
        <dbReference type="ARBA" id="ARBA00004123"/>
    </source>
</evidence>
<dbReference type="PANTHER" id="PTHR31072:SF170">
    <property type="entry name" value="TRANSCRIPTION FACTOR TCP15-RELATED"/>
    <property type="match status" value="1"/>
</dbReference>
<evidence type="ECO:0000256" key="4">
    <source>
        <dbReference type="ARBA" id="ARBA00023163"/>
    </source>
</evidence>
<dbReference type="Pfam" id="PF03634">
    <property type="entry name" value="TCP"/>
    <property type="match status" value="1"/>
</dbReference>
<feature type="compositionally biased region" description="Low complexity" evidence="6">
    <location>
        <begin position="98"/>
        <end position="115"/>
    </location>
</feature>
<dbReference type="AlphaFoldDB" id="A0A803KWK9"/>
<keyword evidence="2" id="KW-0805">Transcription regulation</keyword>
<feature type="domain" description="TCP" evidence="7">
    <location>
        <begin position="123"/>
        <end position="177"/>
    </location>
</feature>
<dbReference type="InterPro" id="IPR017887">
    <property type="entry name" value="TF_TCP_subgr"/>
</dbReference>
<dbReference type="Proteomes" id="UP000596660">
    <property type="component" value="Unplaced"/>
</dbReference>
<name>A0A803KWK9_CHEQI</name>
<keyword evidence="3" id="KW-0238">DNA-binding</keyword>
<dbReference type="InterPro" id="IPR005333">
    <property type="entry name" value="Transcription_factor_TCP"/>
</dbReference>
<feature type="region of interest" description="Disordered" evidence="6">
    <location>
        <begin position="1"/>
        <end position="23"/>
    </location>
</feature>
<evidence type="ECO:0000256" key="5">
    <source>
        <dbReference type="ARBA" id="ARBA00023242"/>
    </source>
</evidence>
<evidence type="ECO:0000313" key="8">
    <source>
        <dbReference type="EnsemblPlants" id="AUR62003417-RA:cds"/>
    </source>
</evidence>
<comment type="subcellular location">
    <subcellularLocation>
        <location evidence="1">Nucleus</location>
    </subcellularLocation>
</comment>
<reference evidence="8" key="2">
    <citation type="submission" date="2021-03" db="UniProtKB">
        <authorList>
            <consortium name="EnsemblPlants"/>
        </authorList>
    </citation>
    <scope>IDENTIFICATION</scope>
</reference>
<dbReference type="Gramene" id="AUR62003417-RA">
    <property type="protein sequence ID" value="AUR62003417-RA:cds"/>
    <property type="gene ID" value="AUR62003417"/>
</dbReference>
<feature type="region of interest" description="Disordered" evidence="6">
    <location>
        <begin position="78"/>
        <end position="137"/>
    </location>
</feature>
<dbReference type="PANTHER" id="PTHR31072">
    <property type="entry name" value="TRANSCRIPTION FACTOR TCP4-RELATED"/>
    <property type="match status" value="1"/>
</dbReference>
<dbReference type="PROSITE" id="PS51369">
    <property type="entry name" value="TCP"/>
    <property type="match status" value="1"/>
</dbReference>
<feature type="region of interest" description="Disordered" evidence="6">
    <location>
        <begin position="269"/>
        <end position="297"/>
    </location>
</feature>